<evidence type="ECO:0000313" key="4">
    <source>
        <dbReference type="EnsemblPlants" id="Ma09_p11710.1"/>
    </source>
</evidence>
<reference evidence="3" key="1">
    <citation type="submission" date="2021-03" db="EMBL/GenBank/DDBJ databases">
        <authorList>
            <consortium name="Genoscope - CEA"/>
            <person name="William W."/>
        </authorList>
    </citation>
    <scope>NUCLEOTIDE SEQUENCE</scope>
    <source>
        <strain evidence="3">Doubled-haploid Pahang</strain>
    </source>
</reference>
<dbReference type="AlphaFoldDB" id="A0A804KIJ6"/>
<proteinExistence type="predicted"/>
<dbReference type="InterPro" id="IPR040411">
    <property type="entry name" value="At5g23160-like"/>
</dbReference>
<keyword evidence="5" id="KW-1185">Reference proteome</keyword>
<evidence type="ECO:0000313" key="3">
    <source>
        <dbReference type="EMBL" id="CAG1834906.1"/>
    </source>
</evidence>
<organism evidence="4 5">
    <name type="scientific">Musa acuminata subsp. malaccensis</name>
    <name type="common">Wild banana</name>
    <name type="synonym">Musa malaccensis</name>
    <dbReference type="NCBI Taxonomy" id="214687"/>
    <lineage>
        <taxon>Eukaryota</taxon>
        <taxon>Viridiplantae</taxon>
        <taxon>Streptophyta</taxon>
        <taxon>Embryophyta</taxon>
        <taxon>Tracheophyta</taxon>
        <taxon>Spermatophyta</taxon>
        <taxon>Magnoliopsida</taxon>
        <taxon>Liliopsida</taxon>
        <taxon>Zingiberales</taxon>
        <taxon>Musaceae</taxon>
        <taxon>Musa</taxon>
    </lineage>
</organism>
<name>A0A804KIJ6_MUSAM</name>
<evidence type="ECO:0000313" key="5">
    <source>
        <dbReference type="Proteomes" id="UP000012960"/>
    </source>
</evidence>
<gene>
    <name evidence="3" type="ORF">GSMUA_230110.1</name>
</gene>
<dbReference type="Proteomes" id="UP000012960">
    <property type="component" value="Unplaced"/>
</dbReference>
<reference evidence="4" key="2">
    <citation type="submission" date="2021-05" db="UniProtKB">
        <authorList>
            <consortium name="EnsemblPlants"/>
        </authorList>
    </citation>
    <scope>IDENTIFICATION</scope>
    <source>
        <strain evidence="4">subsp. malaccensis</strain>
    </source>
</reference>
<dbReference type="EMBL" id="HG996474">
    <property type="protein sequence ID" value="CAG1834906.1"/>
    <property type="molecule type" value="Genomic_DNA"/>
</dbReference>
<keyword evidence="2" id="KW-1133">Transmembrane helix</keyword>
<dbReference type="PANTHER" id="PTHR34379">
    <property type="entry name" value="OS07G0553800 PROTEIN"/>
    <property type="match status" value="1"/>
</dbReference>
<keyword evidence="2" id="KW-0472">Membrane</keyword>
<dbReference type="EnsemblPlants" id="Ma09_t11710.1">
    <property type="protein sequence ID" value="Ma09_p11710.1"/>
    <property type="gene ID" value="Ma09_g11710"/>
</dbReference>
<protein>
    <submittedName>
        <fullName evidence="3">(wild Malaysian banana) hypothetical protein</fullName>
    </submittedName>
</protein>
<evidence type="ECO:0000256" key="1">
    <source>
        <dbReference type="SAM" id="MobiDB-lite"/>
    </source>
</evidence>
<sequence>MGNCSRKHQGVFCFSASSLDDEANAYRGDVNPESPHYLRWRHHRRVVAKILGSSAVSALKRSNRKRKESRQPSSQKGSDSTDDDDRKTASILSTSVSSNSSFFSIASSPSFRSTPDATEQKPQRKQAPHPVGPELRKTPSGGPVSTSDSGIAIFLLIGSLVVMVFWGRFLAILWTSSWLFFIACWCYARGTAAAAAIKQVDECTLTTELRRRWMEEAEEKKRVVRRGLLERSRRI</sequence>
<feature type="region of interest" description="Disordered" evidence="1">
    <location>
        <begin position="57"/>
        <end position="87"/>
    </location>
</feature>
<evidence type="ECO:0000256" key="2">
    <source>
        <dbReference type="SAM" id="Phobius"/>
    </source>
</evidence>
<feature type="transmembrane region" description="Helical" evidence="2">
    <location>
        <begin position="171"/>
        <end position="188"/>
    </location>
</feature>
<dbReference type="OrthoDB" id="771184at2759"/>
<dbReference type="InParanoid" id="A0A804KIJ6"/>
<dbReference type="Gramene" id="Ma09_t11710.1">
    <property type="protein sequence ID" value="Ma09_p11710.1"/>
    <property type="gene ID" value="Ma09_g11710"/>
</dbReference>
<feature type="region of interest" description="Disordered" evidence="1">
    <location>
        <begin position="107"/>
        <end position="144"/>
    </location>
</feature>
<feature type="transmembrane region" description="Helical" evidence="2">
    <location>
        <begin position="146"/>
        <end position="165"/>
    </location>
</feature>
<accession>A0A804KIJ6</accession>
<keyword evidence="2" id="KW-0812">Transmembrane</keyword>
<dbReference type="PANTHER" id="PTHR34379:SF6">
    <property type="entry name" value="PROTEIN 3F"/>
    <property type="match status" value="1"/>
</dbReference>